<dbReference type="InterPro" id="IPR011043">
    <property type="entry name" value="Gal_Oxase/kelch_b-propeller"/>
</dbReference>
<dbReference type="Proteomes" id="UP000708298">
    <property type="component" value="Unassembled WGS sequence"/>
</dbReference>
<dbReference type="Gene3D" id="2.170.16.10">
    <property type="entry name" value="Hedgehog/Intein (Hint) domain"/>
    <property type="match status" value="1"/>
</dbReference>
<name>A0A964DZC3_9PROT</name>
<proteinExistence type="predicted"/>
<evidence type="ECO:0000313" key="3">
    <source>
        <dbReference type="Proteomes" id="UP000708298"/>
    </source>
</evidence>
<dbReference type="SUPFAM" id="SSF51294">
    <property type="entry name" value="Hedgehog/intein (Hint) domain"/>
    <property type="match status" value="1"/>
</dbReference>
<reference evidence="2" key="1">
    <citation type="journal article" date="2021" name="Microorganisms">
        <title>Acidisoma silvae sp. nov. and Acidisomacellulosilytica sp. nov., Two Acidophilic Bacteria Isolated from Decaying Wood, Hydrolyzing Cellulose and Producing Poly-3-hydroxybutyrate.</title>
        <authorList>
            <person name="Mieszkin S."/>
            <person name="Pouder E."/>
            <person name="Uroz S."/>
            <person name="Simon-Colin C."/>
            <person name="Alain K."/>
        </authorList>
    </citation>
    <scope>NUCLEOTIDE SEQUENCE</scope>
    <source>
        <strain evidence="2">HW T2.11</strain>
    </source>
</reference>
<dbReference type="Pfam" id="PF13403">
    <property type="entry name" value="Hint_2"/>
    <property type="match status" value="1"/>
</dbReference>
<reference evidence="2" key="2">
    <citation type="submission" date="2021-01" db="EMBL/GenBank/DDBJ databases">
        <authorList>
            <person name="Mieszkin S."/>
            <person name="Pouder E."/>
            <person name="Alain K."/>
        </authorList>
    </citation>
    <scope>NUCLEOTIDE SEQUENCE</scope>
    <source>
        <strain evidence="2">HW T2.11</strain>
    </source>
</reference>
<dbReference type="InterPro" id="IPR028992">
    <property type="entry name" value="Hedgehog/Intein_dom"/>
</dbReference>
<gene>
    <name evidence="2" type="ORF">ASILVAE211_12245</name>
</gene>
<feature type="domain" description="Hedgehog/Intein (Hint)" evidence="1">
    <location>
        <begin position="302"/>
        <end position="435"/>
    </location>
</feature>
<sequence length="491" mass="51963">MSDVTYTSLSYTDGETVYSTYLTGIAGENIVGMYVDSSGDDHGFIYNDVTGTWIMIGYPGAYSTVPYGPTTGDAASSIIVVGSYKTGDSAADNGFIYNAATGVYTTIDMTGATDTIPHSTYGEYVVGNYDDLTTANNDYAVYPSGGNAFIYDMDTETFTTLVIPDAISTTAYGIWDGVIAGGVDQEDNGVQVSDAYVYDMATGDYYTYSHAGAVVTHFDGITGGITAGTYIVTGDYLTADGTEAAFSATISDDFTKIVWTDLAVPGAATTSGNSGYQDTAVGVYTTSDTTDATVIGYIATLPCFAAGSLIATPAGMVAVEDLAPGMMVDSLFGGAQQVRWVGHRRVDCKRHPNPTGVWPVRVRAHAFGPSQPSRDLYLSPDHALYVNDVLIPVKYLIDGDAVCQMPRDTVTYYHVELASHDVLTVEGLQAESLLPETDRSAFENGGGVMQMHPDFSQWRWDVMGCAPLVVTGPVVTATRAALAAADQRAVA</sequence>
<organism evidence="2 3">
    <name type="scientific">Acidisoma silvae</name>
    <dbReference type="NCBI Taxonomy" id="2802396"/>
    <lineage>
        <taxon>Bacteria</taxon>
        <taxon>Pseudomonadati</taxon>
        <taxon>Pseudomonadota</taxon>
        <taxon>Alphaproteobacteria</taxon>
        <taxon>Acetobacterales</taxon>
        <taxon>Acidocellaceae</taxon>
        <taxon>Acidisoma</taxon>
    </lineage>
</organism>
<protein>
    <submittedName>
        <fullName evidence="2">Hint domain-containing protein</fullName>
    </submittedName>
</protein>
<evidence type="ECO:0000313" key="2">
    <source>
        <dbReference type="EMBL" id="MCB8875954.1"/>
    </source>
</evidence>
<dbReference type="InterPro" id="IPR036844">
    <property type="entry name" value="Hint_dom_sf"/>
</dbReference>
<dbReference type="AlphaFoldDB" id="A0A964DZC3"/>
<evidence type="ECO:0000259" key="1">
    <source>
        <dbReference type="Pfam" id="PF13403"/>
    </source>
</evidence>
<dbReference type="RefSeq" id="WP_227321596.1">
    <property type="nucleotide sequence ID" value="NZ_JAESVB010000004.1"/>
</dbReference>
<comment type="caution">
    <text evidence="2">The sequence shown here is derived from an EMBL/GenBank/DDBJ whole genome shotgun (WGS) entry which is preliminary data.</text>
</comment>
<accession>A0A964DZC3</accession>
<keyword evidence="3" id="KW-1185">Reference proteome</keyword>
<dbReference type="SUPFAM" id="SSF50965">
    <property type="entry name" value="Galactose oxidase, central domain"/>
    <property type="match status" value="1"/>
</dbReference>
<dbReference type="EMBL" id="JAESVB010000004">
    <property type="protein sequence ID" value="MCB8875954.1"/>
    <property type="molecule type" value="Genomic_DNA"/>
</dbReference>